<sequence>MLFGLVVVVTCMCGCKQKMKWKEQVWLEQGRFIEVERQASGKFDFPNSSSIVTTHQELRYKPLGVIWAAEGSAQVQSFYVVGNDAYLIKMAGKSRNEFCIGRRKGDYLLDVMRWRDGKMQWVDQNEAPIERMRINLSGDSHWKFRNGGKHSHYLSWKDVAEVTGQFDYNPPKLISEFYSEVPNLICS</sequence>
<organism evidence="1 3">
    <name type="scientific">Xanthomonas cucurbitae</name>
    <dbReference type="NCBI Taxonomy" id="56453"/>
    <lineage>
        <taxon>Bacteria</taxon>
        <taxon>Pseudomonadati</taxon>
        <taxon>Pseudomonadota</taxon>
        <taxon>Gammaproteobacteria</taxon>
        <taxon>Lysobacterales</taxon>
        <taxon>Lysobacteraceae</taxon>
        <taxon>Xanthomonas</taxon>
    </lineage>
</organism>
<proteinExistence type="predicted"/>
<reference evidence="1 3" key="1">
    <citation type="submission" date="2016-08" db="EMBL/GenBank/DDBJ databases">
        <authorList>
            <person name="Seilhamer J.J."/>
        </authorList>
    </citation>
    <scope>NUCLEOTIDE SEQUENCE [LARGE SCALE GENOMIC DNA]</scope>
    <source>
        <strain evidence="1 3">CFBP2542</strain>
    </source>
</reference>
<gene>
    <name evidence="2" type="ORF">K6978_16200</name>
    <name evidence="1" type="ORF">XcuCFBP2542_04245</name>
</gene>
<dbReference type="AlphaFoldDB" id="A0A2S7DVT8"/>
<evidence type="ECO:0000313" key="2">
    <source>
        <dbReference type="EMBL" id="WDM73702.1"/>
    </source>
</evidence>
<evidence type="ECO:0000313" key="4">
    <source>
        <dbReference type="Proteomes" id="UP001214201"/>
    </source>
</evidence>
<dbReference type="EMBL" id="MDED01000005">
    <property type="protein sequence ID" value="PPU77849.1"/>
    <property type="molecule type" value="Genomic_DNA"/>
</dbReference>
<accession>A0A2S7DVT8</accession>
<dbReference type="EMBL" id="CP082214">
    <property type="protein sequence ID" value="WDM73702.1"/>
    <property type="molecule type" value="Genomic_DNA"/>
</dbReference>
<name>A0A2S7DVT8_9XANT</name>
<evidence type="ECO:0000313" key="3">
    <source>
        <dbReference type="Proteomes" id="UP000239561"/>
    </source>
</evidence>
<dbReference type="Proteomes" id="UP000239561">
    <property type="component" value="Unassembled WGS sequence"/>
</dbReference>
<reference evidence="2 4" key="2">
    <citation type="submission" date="2021-08" db="EMBL/GenBank/DDBJ databases">
        <title>Genome sequences of Xanthomonas cucurbitae isolates from 5 Midwestern US states.</title>
        <authorList>
            <person name="Hind S.R."/>
        </authorList>
    </citation>
    <scope>NUCLEOTIDE SEQUENCE [LARGE SCALE GENOMIC DNA]</scope>
    <source>
        <strain evidence="2 4">OH_261</strain>
    </source>
</reference>
<dbReference type="Proteomes" id="UP001214201">
    <property type="component" value="Chromosome"/>
</dbReference>
<protein>
    <submittedName>
        <fullName evidence="1">Uncharacterized protein</fullName>
    </submittedName>
</protein>
<evidence type="ECO:0000313" key="1">
    <source>
        <dbReference type="EMBL" id="PPU77849.1"/>
    </source>
</evidence>
<keyword evidence="4" id="KW-1185">Reference proteome</keyword>